<keyword evidence="2" id="KW-0472">Membrane</keyword>
<keyword evidence="2" id="KW-1133">Transmembrane helix</keyword>
<name>A0ABV5MHH5_9ACTN</name>
<evidence type="ECO:0000256" key="1">
    <source>
        <dbReference type="SAM" id="MobiDB-lite"/>
    </source>
</evidence>
<keyword evidence="4" id="KW-1185">Reference proteome</keyword>
<keyword evidence="2" id="KW-0812">Transmembrane</keyword>
<dbReference type="RefSeq" id="WP_223096327.1">
    <property type="nucleotide sequence ID" value="NZ_CP061913.1"/>
</dbReference>
<evidence type="ECO:0008006" key="5">
    <source>
        <dbReference type="Google" id="ProtNLM"/>
    </source>
</evidence>
<protein>
    <recommendedName>
        <fullName evidence="5">Secreted protein</fullName>
    </recommendedName>
</protein>
<feature type="compositionally biased region" description="Basic and acidic residues" evidence="1">
    <location>
        <begin position="232"/>
        <end position="249"/>
    </location>
</feature>
<proteinExistence type="predicted"/>
<reference evidence="3 4" key="1">
    <citation type="submission" date="2024-09" db="EMBL/GenBank/DDBJ databases">
        <authorList>
            <person name="Sun Q."/>
            <person name="Mori K."/>
        </authorList>
    </citation>
    <scope>NUCLEOTIDE SEQUENCE [LARGE SCALE GENOMIC DNA]</scope>
    <source>
        <strain evidence="3 4">JCM 3307</strain>
    </source>
</reference>
<organism evidence="3 4">
    <name type="scientific">Dactylosporangium vinaceum</name>
    <dbReference type="NCBI Taxonomy" id="53362"/>
    <lineage>
        <taxon>Bacteria</taxon>
        <taxon>Bacillati</taxon>
        <taxon>Actinomycetota</taxon>
        <taxon>Actinomycetes</taxon>
        <taxon>Micromonosporales</taxon>
        <taxon>Micromonosporaceae</taxon>
        <taxon>Dactylosporangium</taxon>
    </lineage>
</organism>
<evidence type="ECO:0000313" key="3">
    <source>
        <dbReference type="EMBL" id="MFB9448319.1"/>
    </source>
</evidence>
<sequence>MTATQVLITVIVLIVIAALGYGIWFVTRRRALQTRFGPEYDRAVAEGDSRLAAERELRERERRHAQLEIKELSAESRARYTTQWEEIQARFLDDPAGAVRDADALVSQVAAERGYPTGDHEESIAHLSVEHANTVGHLREAHEISQLSDRGEASTEQLRQAVVHYRTLFSELLGTADVTPSVHGRPSDRDDHAEAAAVAAEADAEHVTGFDDPAERHRAQLHRAAADDDVADVPRQRNGDVSHDTTSRS</sequence>
<evidence type="ECO:0000313" key="4">
    <source>
        <dbReference type="Proteomes" id="UP001589608"/>
    </source>
</evidence>
<feature type="region of interest" description="Disordered" evidence="1">
    <location>
        <begin position="203"/>
        <end position="249"/>
    </location>
</feature>
<comment type="caution">
    <text evidence="3">The sequence shown here is derived from an EMBL/GenBank/DDBJ whole genome shotgun (WGS) entry which is preliminary data.</text>
</comment>
<accession>A0ABV5MHH5</accession>
<feature type="transmembrane region" description="Helical" evidence="2">
    <location>
        <begin position="6"/>
        <end position="26"/>
    </location>
</feature>
<evidence type="ECO:0000256" key="2">
    <source>
        <dbReference type="SAM" id="Phobius"/>
    </source>
</evidence>
<feature type="compositionally biased region" description="Basic and acidic residues" evidence="1">
    <location>
        <begin position="203"/>
        <end position="218"/>
    </location>
</feature>
<gene>
    <name evidence="3" type="ORF">ACFFTR_34975</name>
</gene>
<dbReference type="EMBL" id="JBHMCA010000056">
    <property type="protein sequence ID" value="MFB9448319.1"/>
    <property type="molecule type" value="Genomic_DNA"/>
</dbReference>
<dbReference type="Proteomes" id="UP001589608">
    <property type="component" value="Unassembled WGS sequence"/>
</dbReference>